<keyword evidence="4 8" id="KW-0456">Lyase</keyword>
<dbReference type="PANTHER" id="PTHR48078">
    <property type="entry name" value="THREONINE DEHYDRATASE, MITOCHONDRIAL-RELATED"/>
    <property type="match status" value="1"/>
</dbReference>
<dbReference type="Gene3D" id="3.40.50.1100">
    <property type="match status" value="2"/>
</dbReference>
<dbReference type="InterPro" id="IPR001926">
    <property type="entry name" value="TrpB-like_PALP"/>
</dbReference>
<evidence type="ECO:0000256" key="3">
    <source>
        <dbReference type="ARBA" id="ARBA00022898"/>
    </source>
</evidence>
<dbReference type="GO" id="GO:0006565">
    <property type="term" value="P:L-serine catabolic process"/>
    <property type="evidence" value="ECO:0007669"/>
    <property type="project" value="TreeGrafter"/>
</dbReference>
<dbReference type="GO" id="GO:0004794">
    <property type="term" value="F:threonine deaminase activity"/>
    <property type="evidence" value="ECO:0007669"/>
    <property type="project" value="TreeGrafter"/>
</dbReference>
<dbReference type="NCBIfam" id="TIGR00260">
    <property type="entry name" value="thrC"/>
    <property type="match status" value="1"/>
</dbReference>
<dbReference type="GO" id="GO:0009097">
    <property type="term" value="P:isoleucine biosynthetic process"/>
    <property type="evidence" value="ECO:0007669"/>
    <property type="project" value="TreeGrafter"/>
</dbReference>
<evidence type="ECO:0000313" key="8">
    <source>
        <dbReference type="EMBL" id="TMI83738.1"/>
    </source>
</evidence>
<name>A0A537JJM2_9BACT</name>
<evidence type="ECO:0000256" key="6">
    <source>
        <dbReference type="PIRSR" id="PIRSR604450-51"/>
    </source>
</evidence>
<dbReference type="EMBL" id="VBAO01000062">
    <property type="protein sequence ID" value="TMI83738.1"/>
    <property type="molecule type" value="Genomic_DNA"/>
</dbReference>
<dbReference type="GO" id="GO:0003941">
    <property type="term" value="F:L-serine ammonia-lyase activity"/>
    <property type="evidence" value="ECO:0007669"/>
    <property type="project" value="TreeGrafter"/>
</dbReference>
<feature type="modified residue" description="N6-(pyridoxal phosphate)lysine" evidence="6">
    <location>
        <position position="108"/>
    </location>
</feature>
<dbReference type="AlphaFoldDB" id="A0A537JJM2"/>
<protein>
    <recommendedName>
        <fullName evidence="5">Threonine synthase</fullName>
        <ecNumber evidence="5">4.2.3.1</ecNumber>
    </recommendedName>
</protein>
<dbReference type="EC" id="4.2.3.1" evidence="5"/>
<dbReference type="InterPro" id="IPR050147">
    <property type="entry name" value="Ser/Thr_Dehydratase"/>
</dbReference>
<evidence type="ECO:0000259" key="7">
    <source>
        <dbReference type="Pfam" id="PF00291"/>
    </source>
</evidence>
<evidence type="ECO:0000256" key="4">
    <source>
        <dbReference type="ARBA" id="ARBA00023239"/>
    </source>
</evidence>
<dbReference type="PANTHER" id="PTHR48078:SF6">
    <property type="entry name" value="L-THREONINE DEHYDRATASE CATABOLIC TDCB"/>
    <property type="match status" value="1"/>
</dbReference>
<dbReference type="SUPFAM" id="SSF53686">
    <property type="entry name" value="Tryptophan synthase beta subunit-like PLP-dependent enzymes"/>
    <property type="match status" value="1"/>
</dbReference>
<gene>
    <name evidence="8" type="ORF">E6H04_02390</name>
</gene>
<dbReference type="GO" id="GO:0009088">
    <property type="term" value="P:threonine biosynthetic process"/>
    <property type="evidence" value="ECO:0007669"/>
    <property type="project" value="UniProtKB-UniRule"/>
</dbReference>
<sequence length="410" mass="43768">MAVRGLVCRECGQRFPAEAIFVCESCFGPLEVEYDLDGVRGEALRERIAGGPGSIWRYQDLLPVPRVPEWDLSPGFTPLVRAHRLGDALGLPNLYLKNDTRNPTWSFKDRVVAVALAAGKRFGFTVFSCASTGNLANAVAAHAAKAGLRAVVFIPKGLERAKVITTAVYRPTVVEVEGTYDDVNRLCLEIADEHRWAIANVNLRPYYSEGAKTLAFEVAEQLGWRAPDRVVVPVGSGNMFVKIHKGFEEFERLGVIPRQTVRMTAAQAEGCGPIATAYKAKTDKVLPVRPNTIAKSLAIGAPADGAYVLDLARSTGGAVESVTDGEVVDAVRLLAQTEGLFTEPAGGVTIGVLRKLAASGAIGPDEVTVAYITGIGLKALEAVEEVVEPSVTIKPTLASFEERVLALAGG</sequence>
<dbReference type="CDD" id="cd01563">
    <property type="entry name" value="Thr-synth_1"/>
    <property type="match status" value="1"/>
</dbReference>
<dbReference type="Proteomes" id="UP000320048">
    <property type="component" value="Unassembled WGS sequence"/>
</dbReference>
<evidence type="ECO:0000256" key="5">
    <source>
        <dbReference type="NCBIfam" id="TIGR00260"/>
    </source>
</evidence>
<dbReference type="GO" id="GO:0006567">
    <property type="term" value="P:L-threonine catabolic process"/>
    <property type="evidence" value="ECO:0007669"/>
    <property type="project" value="TreeGrafter"/>
</dbReference>
<comment type="similarity">
    <text evidence="2">Belongs to the threonine synthase family.</text>
</comment>
<dbReference type="Pfam" id="PF05810">
    <property type="entry name" value="NinF"/>
    <property type="match status" value="1"/>
</dbReference>
<accession>A0A537JJM2</accession>
<evidence type="ECO:0000313" key="9">
    <source>
        <dbReference type="Proteomes" id="UP000320048"/>
    </source>
</evidence>
<dbReference type="InterPro" id="IPR008712">
    <property type="entry name" value="NinF"/>
</dbReference>
<evidence type="ECO:0000256" key="2">
    <source>
        <dbReference type="ARBA" id="ARBA00005517"/>
    </source>
</evidence>
<reference evidence="8 9" key="1">
    <citation type="journal article" date="2019" name="Nat. Microbiol.">
        <title>Mediterranean grassland soil C-N compound turnover is dependent on rainfall and depth, and is mediated by genomically divergent microorganisms.</title>
        <authorList>
            <person name="Diamond S."/>
            <person name="Andeer P.F."/>
            <person name="Li Z."/>
            <person name="Crits-Christoph A."/>
            <person name="Burstein D."/>
            <person name="Anantharaman K."/>
            <person name="Lane K.R."/>
            <person name="Thomas B.C."/>
            <person name="Pan C."/>
            <person name="Northen T.R."/>
            <person name="Banfield J.F."/>
        </authorList>
    </citation>
    <scope>NUCLEOTIDE SEQUENCE [LARGE SCALE GENOMIC DNA]</scope>
    <source>
        <strain evidence="8">NP_7</strain>
    </source>
</reference>
<dbReference type="InterPro" id="IPR036052">
    <property type="entry name" value="TrpB-like_PALP_sf"/>
</dbReference>
<keyword evidence="3 6" id="KW-0663">Pyridoxal phosphate</keyword>
<comment type="cofactor">
    <cofactor evidence="1 6">
        <name>pyridoxal 5'-phosphate</name>
        <dbReference type="ChEBI" id="CHEBI:597326"/>
    </cofactor>
</comment>
<dbReference type="GO" id="GO:0004795">
    <property type="term" value="F:threonine synthase activity"/>
    <property type="evidence" value="ECO:0007669"/>
    <property type="project" value="UniProtKB-UniRule"/>
</dbReference>
<dbReference type="Pfam" id="PF00291">
    <property type="entry name" value="PALP"/>
    <property type="match status" value="1"/>
</dbReference>
<comment type="caution">
    <text evidence="8">The sequence shown here is derived from an EMBL/GenBank/DDBJ whole genome shotgun (WGS) entry which is preliminary data.</text>
</comment>
<feature type="domain" description="Tryptophan synthase beta chain-like PALP" evidence="7">
    <location>
        <begin position="74"/>
        <end position="374"/>
    </location>
</feature>
<proteinExistence type="inferred from homology"/>
<evidence type="ECO:0000256" key="1">
    <source>
        <dbReference type="ARBA" id="ARBA00001933"/>
    </source>
</evidence>
<dbReference type="InterPro" id="IPR004450">
    <property type="entry name" value="Thr_synthase-like"/>
</dbReference>
<organism evidence="8 9">
    <name type="scientific">Candidatus Segetimicrobium genomatis</name>
    <dbReference type="NCBI Taxonomy" id="2569760"/>
    <lineage>
        <taxon>Bacteria</taxon>
        <taxon>Bacillati</taxon>
        <taxon>Candidatus Sysuimicrobiota</taxon>
        <taxon>Candidatus Sysuimicrobiia</taxon>
        <taxon>Candidatus Sysuimicrobiales</taxon>
        <taxon>Candidatus Segetimicrobiaceae</taxon>
        <taxon>Candidatus Segetimicrobium</taxon>
    </lineage>
</organism>